<protein>
    <recommendedName>
        <fullName evidence="10">Dynein regulatory complex subunit 2</fullName>
    </recommendedName>
    <alternativeName>
        <fullName evidence="11">Coiled-coil domain-containing protein 65</fullName>
    </alternativeName>
</protein>
<dbReference type="EMBL" id="UFQT01000034">
    <property type="protein sequence ID" value="SSX18304.1"/>
    <property type="molecule type" value="Genomic_DNA"/>
</dbReference>
<gene>
    <name evidence="16" type="primary">CSON009024</name>
</gene>
<feature type="region of interest" description="Disordered" evidence="14">
    <location>
        <begin position="1"/>
        <end position="32"/>
    </location>
</feature>
<comment type="function">
    <text evidence="12">Component of the nexin-dynein regulatory complex (N-DRC), a key regulator of ciliary/flagellar motility which maintains the alignment and integrity of the distal axoneme and regulates microtubule sliding in motile axonemes. Plays a critical role in the assembly of N-DRC and also stabilizes the assembly of multiple inner dynein arms and radial spokes. Coassembles with DRC1 to form a central scaffold needed for assembly of the N-DRC and its attachment to the outer doublet microtubules.</text>
</comment>
<keyword evidence="4 13" id="KW-0175">Coiled coil</keyword>
<evidence type="ECO:0000259" key="15">
    <source>
        <dbReference type="Pfam" id="PF14772"/>
    </source>
</evidence>
<dbReference type="Pfam" id="PF14772">
    <property type="entry name" value="NYD-SP28"/>
    <property type="match status" value="1"/>
</dbReference>
<dbReference type="PANTHER" id="PTHR21625:SF0">
    <property type="entry name" value="DYNEIN REGULATORY COMPLEX SUBUNIT 2"/>
    <property type="match status" value="1"/>
</dbReference>
<evidence type="ECO:0000256" key="1">
    <source>
        <dbReference type="ARBA" id="ARBA00004611"/>
    </source>
</evidence>
<dbReference type="AlphaFoldDB" id="A0A336K322"/>
<dbReference type="InterPro" id="IPR039750">
    <property type="entry name" value="DRC1/DRC2"/>
</dbReference>
<evidence type="ECO:0000256" key="11">
    <source>
        <dbReference type="ARBA" id="ARBA00041517"/>
    </source>
</evidence>
<accession>A0A336K322</accession>
<comment type="similarity">
    <text evidence="9">Belongs to the DRC2 family.</text>
</comment>
<organism evidence="16">
    <name type="scientific">Culicoides sonorensis</name>
    <name type="common">Biting midge</name>
    <dbReference type="NCBI Taxonomy" id="179676"/>
    <lineage>
        <taxon>Eukaryota</taxon>
        <taxon>Metazoa</taxon>
        <taxon>Ecdysozoa</taxon>
        <taxon>Arthropoda</taxon>
        <taxon>Hexapoda</taxon>
        <taxon>Insecta</taxon>
        <taxon>Pterygota</taxon>
        <taxon>Neoptera</taxon>
        <taxon>Endopterygota</taxon>
        <taxon>Diptera</taxon>
        <taxon>Nematocera</taxon>
        <taxon>Chironomoidea</taxon>
        <taxon>Ceratopogonidae</taxon>
        <taxon>Ceratopogoninae</taxon>
        <taxon>Culicoides</taxon>
        <taxon>Monoculicoides</taxon>
    </lineage>
</organism>
<evidence type="ECO:0000256" key="5">
    <source>
        <dbReference type="ARBA" id="ARBA00023069"/>
    </source>
</evidence>
<dbReference type="InterPro" id="IPR039505">
    <property type="entry name" value="DRC1/2_N"/>
</dbReference>
<evidence type="ECO:0000256" key="6">
    <source>
        <dbReference type="ARBA" id="ARBA00023212"/>
    </source>
</evidence>
<reference evidence="17" key="2">
    <citation type="submission" date="2018-07" db="EMBL/GenBank/DDBJ databases">
        <authorList>
            <person name="Quirk P.G."/>
            <person name="Krulwich T.A."/>
        </authorList>
    </citation>
    <scope>NUCLEOTIDE SEQUENCE</scope>
</reference>
<dbReference type="PANTHER" id="PTHR21625">
    <property type="entry name" value="NYD-SP28 PROTEIN"/>
    <property type="match status" value="1"/>
</dbReference>
<evidence type="ECO:0000256" key="3">
    <source>
        <dbReference type="ARBA" id="ARBA00022846"/>
    </source>
</evidence>
<dbReference type="GO" id="GO:0005858">
    <property type="term" value="C:axonemal dynein complex"/>
    <property type="evidence" value="ECO:0007669"/>
    <property type="project" value="InterPro"/>
</dbReference>
<evidence type="ECO:0000256" key="7">
    <source>
        <dbReference type="ARBA" id="ARBA00023273"/>
    </source>
</evidence>
<keyword evidence="2" id="KW-0963">Cytoplasm</keyword>
<comment type="subcellular location">
    <subcellularLocation>
        <location evidence="1">Cytoplasm</location>
        <location evidence="1">Cytoskeleton</location>
        <location evidence="1">Flagellum axoneme</location>
    </subcellularLocation>
    <subcellularLocation>
        <location evidence="8">Cytoplasm</location>
        <location evidence="8">Cytoskeleton</location>
        <location evidence="8">Flagellum basal body</location>
    </subcellularLocation>
</comment>
<proteinExistence type="inferred from homology"/>
<evidence type="ECO:0000256" key="10">
    <source>
        <dbReference type="ARBA" id="ARBA00040899"/>
    </source>
</evidence>
<evidence type="ECO:0000256" key="14">
    <source>
        <dbReference type="SAM" id="MobiDB-lite"/>
    </source>
</evidence>
<keyword evidence="3" id="KW-0282">Flagellum</keyword>
<evidence type="ECO:0000256" key="4">
    <source>
        <dbReference type="ARBA" id="ARBA00023054"/>
    </source>
</evidence>
<keyword evidence="6" id="KW-0206">Cytoskeleton</keyword>
<evidence type="ECO:0000256" key="8">
    <source>
        <dbReference type="ARBA" id="ARBA00037841"/>
    </source>
</evidence>
<evidence type="ECO:0000256" key="12">
    <source>
        <dbReference type="ARBA" id="ARBA00045865"/>
    </source>
</evidence>
<sequence length="489" mass="59212">MSSPGPSLRRQKLTKAERVARKKERIQEKKRIKIEKEKQNYRNELAREKNYTQNSRRVLDQHWEQICGELTQSDLLNSLKCHQQHFNRLMNAKENMIDQMKRWREEADIQYKRQFEGHLALIEYLMKIHKFFVQTLKRDYENQIKLHLDEFNQNSDYRLSVLKDQQNYYENHQHCLNLFLSNKYEMERVDHENKCLNINFEAINRRNIIQDTISLKMKKLEEQIHEIRKLFNQRTAKPEKMKVYKKLEKKYSFSLKDLERLKKESENCELEIKNLNEKLLDVELRFEQELFKIRNERKRCEITLEELKRRIVTKTVKDDKKLLKDLVVVSDQVLKRLKFLASYGEKLLKMSRFCIKLEGPPQKFYKITNPKQTDEIFTEKNCFNNQKLENFWSKVSKATYFRDILKAEKNKLLQENCCLQIKLKEHFMQNQVQRNLEMLNFGPKNQNLTKKFSKSVPVRQDASVIPQIRQKILKKKLINSNVTSKSLKK</sequence>
<dbReference type="OMA" id="YETEQDQ"/>
<dbReference type="GO" id="GO:0070286">
    <property type="term" value="P:axonemal dynein complex assembly"/>
    <property type="evidence" value="ECO:0007669"/>
    <property type="project" value="InterPro"/>
</dbReference>
<evidence type="ECO:0000256" key="13">
    <source>
        <dbReference type="SAM" id="Coils"/>
    </source>
</evidence>
<reference evidence="16" key="1">
    <citation type="submission" date="2018-04" db="EMBL/GenBank/DDBJ databases">
        <authorList>
            <person name="Go L.Y."/>
            <person name="Mitchell J.A."/>
        </authorList>
    </citation>
    <scope>NUCLEOTIDE SEQUENCE</scope>
    <source>
        <tissue evidence="16">Whole organism</tissue>
    </source>
</reference>
<dbReference type="GO" id="GO:0060285">
    <property type="term" value="P:cilium-dependent cell motility"/>
    <property type="evidence" value="ECO:0007669"/>
    <property type="project" value="TreeGrafter"/>
</dbReference>
<keyword evidence="5" id="KW-0969">Cilium</keyword>
<evidence type="ECO:0000313" key="17">
    <source>
        <dbReference type="EMBL" id="SSX18304.1"/>
    </source>
</evidence>
<evidence type="ECO:0000256" key="2">
    <source>
        <dbReference type="ARBA" id="ARBA00022490"/>
    </source>
</evidence>
<keyword evidence="7" id="KW-0966">Cell projection</keyword>
<dbReference type="VEuPathDB" id="VectorBase:CSON009024"/>
<evidence type="ECO:0000256" key="9">
    <source>
        <dbReference type="ARBA" id="ARBA00038424"/>
    </source>
</evidence>
<feature type="domain" description="Dynein regulatory complex protein 1/2 N-terminal" evidence="15">
    <location>
        <begin position="22"/>
        <end position="121"/>
    </location>
</feature>
<feature type="compositionally biased region" description="Basic and acidic residues" evidence="14">
    <location>
        <begin position="14"/>
        <end position="32"/>
    </location>
</feature>
<dbReference type="EMBL" id="UFQS01000034">
    <property type="protein sequence ID" value="SSW97918.1"/>
    <property type="molecule type" value="Genomic_DNA"/>
</dbReference>
<feature type="coiled-coil region" evidence="13">
    <location>
        <begin position="217"/>
        <end position="310"/>
    </location>
</feature>
<evidence type="ECO:0000313" key="16">
    <source>
        <dbReference type="EMBL" id="SSW97918.1"/>
    </source>
</evidence>
<dbReference type="GO" id="GO:0003352">
    <property type="term" value="P:regulation of cilium movement"/>
    <property type="evidence" value="ECO:0007669"/>
    <property type="project" value="TreeGrafter"/>
</dbReference>
<name>A0A336K322_CULSO</name>